<feature type="transmembrane region" description="Helical" evidence="7">
    <location>
        <begin position="527"/>
        <end position="545"/>
    </location>
</feature>
<dbReference type="AlphaFoldDB" id="A0A7W4I6E3"/>
<dbReference type="GO" id="GO:0005886">
    <property type="term" value="C:plasma membrane"/>
    <property type="evidence" value="ECO:0007669"/>
    <property type="project" value="UniProtKB-SubCell"/>
</dbReference>
<proteinExistence type="predicted"/>
<gene>
    <name evidence="8" type="ORF">HLH33_12375</name>
</gene>
<dbReference type="Proteomes" id="UP000550787">
    <property type="component" value="Unassembled WGS sequence"/>
</dbReference>
<keyword evidence="5 7" id="KW-1133">Transmembrane helix</keyword>
<feature type="transmembrane region" description="Helical" evidence="7">
    <location>
        <begin position="154"/>
        <end position="178"/>
    </location>
</feature>
<feature type="transmembrane region" description="Helical" evidence="7">
    <location>
        <begin position="83"/>
        <end position="100"/>
    </location>
</feature>
<reference evidence="8 9" key="1">
    <citation type="submission" date="2020-04" db="EMBL/GenBank/DDBJ databases">
        <title>Description of novel Gluconacetobacter.</title>
        <authorList>
            <person name="Sombolestani A."/>
        </authorList>
    </citation>
    <scope>NUCLEOTIDE SEQUENCE [LARGE SCALE GENOMIC DNA]</scope>
    <source>
        <strain evidence="8 9">LMG 7603</strain>
    </source>
</reference>
<dbReference type="RefSeq" id="WP_183116044.1">
    <property type="nucleotide sequence ID" value="NZ_JABEQG010000023.1"/>
</dbReference>
<evidence type="ECO:0000313" key="9">
    <source>
        <dbReference type="Proteomes" id="UP000550787"/>
    </source>
</evidence>
<feature type="transmembrane region" description="Helical" evidence="7">
    <location>
        <begin position="471"/>
        <end position="488"/>
    </location>
</feature>
<dbReference type="EMBL" id="JABEQG010000023">
    <property type="protein sequence ID" value="MBB2157097.1"/>
    <property type="molecule type" value="Genomic_DNA"/>
</dbReference>
<dbReference type="InterPro" id="IPR006726">
    <property type="entry name" value="PHBA_efflux_AaeB/fusaric-R"/>
</dbReference>
<feature type="transmembrane region" description="Helical" evidence="7">
    <location>
        <begin position="130"/>
        <end position="148"/>
    </location>
</feature>
<feature type="transmembrane region" description="Helical" evidence="7">
    <location>
        <begin position="34"/>
        <end position="52"/>
    </location>
</feature>
<feature type="transmembrane region" description="Helical" evidence="7">
    <location>
        <begin position="106"/>
        <end position="125"/>
    </location>
</feature>
<evidence type="ECO:0000256" key="1">
    <source>
        <dbReference type="ARBA" id="ARBA00004651"/>
    </source>
</evidence>
<keyword evidence="2" id="KW-0813">Transport</keyword>
<evidence type="ECO:0000256" key="7">
    <source>
        <dbReference type="SAM" id="Phobius"/>
    </source>
</evidence>
<evidence type="ECO:0000313" key="8">
    <source>
        <dbReference type="EMBL" id="MBB2157097.1"/>
    </source>
</evidence>
<dbReference type="PANTHER" id="PTHR30509:SF9">
    <property type="entry name" value="MULTIDRUG RESISTANCE PROTEIN MDTO"/>
    <property type="match status" value="1"/>
</dbReference>
<dbReference type="Pfam" id="PF04632">
    <property type="entry name" value="FUSC"/>
    <property type="match status" value="1"/>
</dbReference>
<name>A0A7W4I6E3_GLUDI</name>
<keyword evidence="6 7" id="KW-0472">Membrane</keyword>
<evidence type="ECO:0000256" key="4">
    <source>
        <dbReference type="ARBA" id="ARBA00022692"/>
    </source>
</evidence>
<protein>
    <submittedName>
        <fullName evidence="8">FUSC family protein</fullName>
    </submittedName>
</protein>
<dbReference type="GO" id="GO:0022857">
    <property type="term" value="F:transmembrane transporter activity"/>
    <property type="evidence" value="ECO:0007669"/>
    <property type="project" value="InterPro"/>
</dbReference>
<keyword evidence="3" id="KW-1003">Cell membrane</keyword>
<feature type="transmembrane region" description="Helical" evidence="7">
    <location>
        <begin position="445"/>
        <end position="465"/>
    </location>
</feature>
<evidence type="ECO:0000256" key="3">
    <source>
        <dbReference type="ARBA" id="ARBA00022475"/>
    </source>
</evidence>
<dbReference type="PANTHER" id="PTHR30509">
    <property type="entry name" value="P-HYDROXYBENZOIC ACID EFFLUX PUMP SUBUNIT-RELATED"/>
    <property type="match status" value="1"/>
</dbReference>
<accession>A0A7W4I6E3</accession>
<evidence type="ECO:0000256" key="5">
    <source>
        <dbReference type="ARBA" id="ARBA00022989"/>
    </source>
</evidence>
<evidence type="ECO:0000256" key="2">
    <source>
        <dbReference type="ARBA" id="ARBA00022448"/>
    </source>
</evidence>
<comment type="caution">
    <text evidence="8">The sequence shown here is derived from an EMBL/GenBank/DDBJ whole genome shotgun (WGS) entry which is preliminary data.</text>
</comment>
<keyword evidence="4 7" id="KW-0812">Transmembrane</keyword>
<organism evidence="8 9">
    <name type="scientific">Gluconacetobacter diazotrophicus</name>
    <name type="common">Acetobacter diazotrophicus</name>
    <dbReference type="NCBI Taxonomy" id="33996"/>
    <lineage>
        <taxon>Bacteria</taxon>
        <taxon>Pseudomonadati</taxon>
        <taxon>Pseudomonadota</taxon>
        <taxon>Alphaproteobacteria</taxon>
        <taxon>Acetobacterales</taxon>
        <taxon>Acetobacteraceae</taxon>
        <taxon>Gluconacetobacter</taxon>
    </lineage>
</organism>
<sequence>MTGPVRSAPVWPRLVPAVFTDSVRWRDMGGRAAFCARVFASIGLALYCAFTFQLESPMSSVTTVMIVANPTVGALMSKSVWRIIGTVLGAAVSVALMAGLAQSPVLYVMVLAVAVAFACLVATFLRLFRAYAAVLSGYTIVIVAAPSYADPNGIFLSAMSRLSAVTVGIVATAIVFMATSPRRPQQVLTQIGQVMRDVVAHALAFHEFHQGAPVRDQAVAEPGLSGFRAMPVPLYDSRGALLARIGGLGAAVEYAATDTYEIARRVNALRVGLSGLAGIVATYHPLWRGMDGDAPDLRRLHGRIAALMTELLDLMARPGWVDDPAPVRARIGAALDRLAADERAAAATDGTALLAAMDTVRDILAQLDTVMGILTGDAVPRRVRLRWFLDWPSALRNGARGGIITLLAGLIWYVLHWHSGPMLMLYIVAASSLISTTPSASRASVLMAAGTALSVPAGVACHMLALPRIDGFPLLWLVLCAFVLPGAWIQFSPRWGIGAFGYSVFFAAQLDVSNPIRYDDIALTNTWMAFLMASALLVLGFRVILPPDDRLDAARLAASITRSLRRLALVLPDGPGTWVAWEGLQVQKTTRMVQRLALCMPPAERQAHIDAALAAVSLGRLVIRARRIADGPALAARDRAALHAALGGFARLRRDPDGTARGLEGAADAMRAGADTGTDAGLAAWRVAACLDQAAHILRAVPGFFHRHGPLQLAPDMPGARRTLAAPVPAYSVILGRVVHG</sequence>
<comment type="subcellular location">
    <subcellularLocation>
        <location evidence="1">Cell membrane</location>
        <topology evidence="1">Multi-pass membrane protein</topology>
    </subcellularLocation>
</comment>
<evidence type="ECO:0000256" key="6">
    <source>
        <dbReference type="ARBA" id="ARBA00023136"/>
    </source>
</evidence>